<keyword evidence="2" id="KW-1003">Cell membrane</keyword>
<dbReference type="InterPro" id="IPR019108">
    <property type="entry name" value="Caa3_assmbl_CtaG-rel"/>
</dbReference>
<gene>
    <name evidence="7" type="ORF">BB934_01040</name>
</gene>
<evidence type="ECO:0000256" key="4">
    <source>
        <dbReference type="ARBA" id="ARBA00022989"/>
    </source>
</evidence>
<feature type="transmembrane region" description="Helical" evidence="6">
    <location>
        <begin position="166"/>
        <end position="190"/>
    </location>
</feature>
<protein>
    <recommendedName>
        <fullName evidence="8">Cytochrome c oxidase assembly protein</fullName>
    </recommendedName>
</protein>
<evidence type="ECO:0008006" key="8">
    <source>
        <dbReference type="Google" id="ProtNLM"/>
    </source>
</evidence>
<feature type="transmembrane region" description="Helical" evidence="6">
    <location>
        <begin position="202"/>
        <end position="220"/>
    </location>
</feature>
<feature type="transmembrane region" description="Helical" evidence="6">
    <location>
        <begin position="91"/>
        <end position="109"/>
    </location>
</feature>
<feature type="transmembrane region" description="Helical" evidence="6">
    <location>
        <begin position="280"/>
        <end position="305"/>
    </location>
</feature>
<dbReference type="Pfam" id="PF09678">
    <property type="entry name" value="Caa3_CtaG"/>
    <property type="match status" value="1"/>
</dbReference>
<evidence type="ECO:0000313" key="7">
    <source>
        <dbReference type="EMBL" id="ANY76976.1"/>
    </source>
</evidence>
<dbReference type="GO" id="GO:0005886">
    <property type="term" value="C:plasma membrane"/>
    <property type="evidence" value="ECO:0007669"/>
    <property type="project" value="UniProtKB-SubCell"/>
</dbReference>
<dbReference type="KEGG" id="moc:BB934_01040"/>
<evidence type="ECO:0000256" key="5">
    <source>
        <dbReference type="ARBA" id="ARBA00023136"/>
    </source>
</evidence>
<evidence type="ECO:0000256" key="3">
    <source>
        <dbReference type="ARBA" id="ARBA00022692"/>
    </source>
</evidence>
<keyword evidence="3 6" id="KW-0812">Transmembrane</keyword>
<reference evidence="7" key="1">
    <citation type="submission" date="2016-07" db="EMBL/GenBank/DDBJ databases">
        <title>Microvirga ossetica sp. nov. a new species of rhizobia isolated from root nodules of the legume species Vicia alpestris Steven originated from North Ossetia region in the Caucasus.</title>
        <authorList>
            <person name="Safronova V.I."/>
            <person name="Kuznetsova I.G."/>
            <person name="Sazanova A.L."/>
            <person name="Belimov A."/>
            <person name="Andronov E."/>
            <person name="Osledkin Y.S."/>
            <person name="Onishchuk O.P."/>
            <person name="Kurchak O.N."/>
            <person name="Shaposhnikov A.I."/>
            <person name="Willems A."/>
            <person name="Tikhonovich I.A."/>
        </authorList>
    </citation>
    <scope>NUCLEOTIDE SEQUENCE [LARGE SCALE GENOMIC DNA]</scope>
    <source>
        <strain evidence="7">V5/3M</strain>
    </source>
</reference>
<feature type="transmembrane region" description="Helical" evidence="6">
    <location>
        <begin position="232"/>
        <end position="257"/>
    </location>
</feature>
<comment type="subcellular location">
    <subcellularLocation>
        <location evidence="1">Cell membrane</location>
        <topology evidence="1">Multi-pass membrane protein</topology>
    </subcellularLocation>
</comment>
<name>A0A1B2EAG6_9HYPH</name>
<keyword evidence="5 6" id="KW-0472">Membrane</keyword>
<accession>A0A1B2EAG6</accession>
<feature type="transmembrane region" description="Helical" evidence="6">
    <location>
        <begin position="121"/>
        <end position="146"/>
    </location>
</feature>
<keyword evidence="4 6" id="KW-1133">Transmembrane helix</keyword>
<proteinExistence type="predicted"/>
<dbReference type="EMBL" id="CP016616">
    <property type="protein sequence ID" value="ANY76976.1"/>
    <property type="molecule type" value="Genomic_DNA"/>
</dbReference>
<evidence type="ECO:0000256" key="2">
    <source>
        <dbReference type="ARBA" id="ARBA00022475"/>
    </source>
</evidence>
<evidence type="ECO:0000256" key="6">
    <source>
        <dbReference type="SAM" id="Phobius"/>
    </source>
</evidence>
<organism evidence="7">
    <name type="scientific">Microvirga ossetica</name>
    <dbReference type="NCBI Taxonomy" id="1882682"/>
    <lineage>
        <taxon>Bacteria</taxon>
        <taxon>Pseudomonadati</taxon>
        <taxon>Pseudomonadota</taxon>
        <taxon>Alphaproteobacteria</taxon>
        <taxon>Hyphomicrobiales</taxon>
        <taxon>Methylobacteriaceae</taxon>
        <taxon>Microvirga</taxon>
    </lineage>
</organism>
<evidence type="ECO:0000256" key="1">
    <source>
        <dbReference type="ARBA" id="ARBA00004651"/>
    </source>
</evidence>
<dbReference type="AlphaFoldDB" id="A0A1B2EAG6"/>
<sequence length="327" mass="35417">MAVRVGSLEKFYPGPPKAALGLASALAFLTNRPALAHGTAPHGPADLWHSWQADPLVTIPLLVSSLLFARGTWRLRSDLGRFPPGFGPPQVLCFGAGIVLLIVALLSPLEGLSKLLLSAHMVQHILLIAIAPPLLVLGKPEVAWLWALPESWRRGLARQRGTRSVLAFLAPCARPVPAALIHMGTLWIWHSPALFDAALESNLVHWLEHVLFFGTALLFWRGVIKARSGREAAAGALIACFITLLQSGLLSALLSFAREALYHTPNTAVWGLTALEDQQLAGAIMSLPMCGIYLLTGLAMALRLVTPRRERRRHLPVPPSSLLKQSP</sequence>